<gene>
    <name evidence="1" type="ORF">CTAM01_14800</name>
</gene>
<dbReference type="GeneID" id="85415037"/>
<evidence type="ECO:0000313" key="2">
    <source>
        <dbReference type="Proteomes" id="UP001227543"/>
    </source>
</evidence>
<dbReference type="EMBL" id="MLFU01000135">
    <property type="protein sequence ID" value="KAK1479145.1"/>
    <property type="molecule type" value="Genomic_DNA"/>
</dbReference>
<evidence type="ECO:0000313" key="1">
    <source>
        <dbReference type="EMBL" id="KAK1479145.1"/>
    </source>
</evidence>
<keyword evidence="2" id="KW-1185">Reference proteome</keyword>
<reference evidence="1 2" key="1">
    <citation type="submission" date="2016-10" db="EMBL/GenBank/DDBJ databases">
        <title>The genome sequence of Colletotrichum fioriniae PJ7.</title>
        <authorList>
            <person name="Baroncelli R."/>
        </authorList>
    </citation>
    <scope>NUCLEOTIDE SEQUENCE [LARGE SCALE GENOMIC DNA]</scope>
    <source>
        <strain evidence="1 2">Tom-12</strain>
    </source>
</reference>
<sequence length="182" mass="19874">MKDLNAGKGGDSHLHFAKRRISNGPFAVKYSESTAVPISEGTTIGLEASTQRGSSAHGTCTRAKNSEKSGRKLQNALRCEPCVAGVDSTGNCAAMMLDLEPGLIVKKEETLRVAHGSNHVGHSTYTIKYMELERSVEAVSGSSCHRLLDPRQPRHQRLGQVCSTLFVCYPHFAGFREKHQKH</sequence>
<dbReference type="Proteomes" id="UP001227543">
    <property type="component" value="Unassembled WGS sequence"/>
</dbReference>
<comment type="caution">
    <text evidence="1">The sequence shown here is derived from an EMBL/GenBank/DDBJ whole genome shotgun (WGS) entry which is preliminary data.</text>
</comment>
<protein>
    <submittedName>
        <fullName evidence="1">Uncharacterized protein</fullName>
    </submittedName>
</protein>
<dbReference type="RefSeq" id="XP_060374608.1">
    <property type="nucleotide sequence ID" value="XM_060530799.1"/>
</dbReference>
<accession>A0ABQ9QN54</accession>
<name>A0ABQ9QN54_9PEZI</name>
<proteinExistence type="predicted"/>
<organism evidence="1 2">
    <name type="scientific">Colletotrichum tamarilloi</name>
    <dbReference type="NCBI Taxonomy" id="1209934"/>
    <lineage>
        <taxon>Eukaryota</taxon>
        <taxon>Fungi</taxon>
        <taxon>Dikarya</taxon>
        <taxon>Ascomycota</taxon>
        <taxon>Pezizomycotina</taxon>
        <taxon>Sordariomycetes</taxon>
        <taxon>Hypocreomycetidae</taxon>
        <taxon>Glomerellales</taxon>
        <taxon>Glomerellaceae</taxon>
        <taxon>Colletotrichum</taxon>
        <taxon>Colletotrichum acutatum species complex</taxon>
    </lineage>
</organism>